<evidence type="ECO:0000313" key="2">
    <source>
        <dbReference type="EMBL" id="KAF5751917.1"/>
    </source>
</evidence>
<dbReference type="AlphaFoldDB" id="A0A7J7E020"/>
<dbReference type="OrthoDB" id="843225at2759"/>
<comment type="caution">
    <text evidence="2">The sequence shown here is derived from an EMBL/GenBank/DDBJ whole genome shotgun (WGS) entry which is preliminary data.</text>
</comment>
<dbReference type="InterPro" id="IPR006015">
    <property type="entry name" value="Universal_stress_UspA"/>
</dbReference>
<keyword evidence="3" id="KW-1185">Reference proteome</keyword>
<dbReference type="InterPro" id="IPR014729">
    <property type="entry name" value="Rossmann-like_a/b/a_fold"/>
</dbReference>
<dbReference type="Pfam" id="PF00582">
    <property type="entry name" value="Usp"/>
    <property type="match status" value="1"/>
</dbReference>
<dbReference type="SUPFAM" id="SSF52402">
    <property type="entry name" value="Adenine nucleotide alpha hydrolases-like"/>
    <property type="match status" value="1"/>
</dbReference>
<dbReference type="EMBL" id="JAAARO010000002">
    <property type="protein sequence ID" value="KAF5751917.1"/>
    <property type="molecule type" value="Genomic_DNA"/>
</dbReference>
<gene>
    <name evidence="2" type="ORF">HS088_TW02G00936</name>
</gene>
<feature type="domain" description="UspA" evidence="1">
    <location>
        <begin position="9"/>
        <end position="157"/>
    </location>
</feature>
<name>A0A7J7E020_TRIWF</name>
<proteinExistence type="predicted"/>
<dbReference type="CDD" id="cd23659">
    <property type="entry name" value="USP_At3g01520-like"/>
    <property type="match status" value="1"/>
</dbReference>
<dbReference type="PANTHER" id="PTHR31964">
    <property type="entry name" value="ADENINE NUCLEOTIDE ALPHA HYDROLASES-LIKE SUPERFAMILY PROTEIN"/>
    <property type="match status" value="1"/>
</dbReference>
<dbReference type="PRINTS" id="PR01438">
    <property type="entry name" value="UNVRSLSTRESS"/>
</dbReference>
<dbReference type="Gene3D" id="3.40.50.620">
    <property type="entry name" value="HUPs"/>
    <property type="match status" value="1"/>
</dbReference>
<protein>
    <submittedName>
        <fullName evidence="2">Universal stress protein A-like protein</fullName>
    </submittedName>
</protein>
<organism evidence="2 3">
    <name type="scientific">Tripterygium wilfordii</name>
    <name type="common">Thunder God vine</name>
    <dbReference type="NCBI Taxonomy" id="458696"/>
    <lineage>
        <taxon>Eukaryota</taxon>
        <taxon>Viridiplantae</taxon>
        <taxon>Streptophyta</taxon>
        <taxon>Embryophyta</taxon>
        <taxon>Tracheophyta</taxon>
        <taxon>Spermatophyta</taxon>
        <taxon>Magnoliopsida</taxon>
        <taxon>eudicotyledons</taxon>
        <taxon>Gunneridae</taxon>
        <taxon>Pentapetalae</taxon>
        <taxon>rosids</taxon>
        <taxon>fabids</taxon>
        <taxon>Celastrales</taxon>
        <taxon>Celastraceae</taxon>
        <taxon>Tripterygium</taxon>
    </lineage>
</organism>
<sequence length="160" mass="17892">MAESEEKKRKVMLSIDESECSHYSVEWALDNLRDTLSNSHLVIYTVQSFADYAYIYASTHGVAAPELIRSIQENKKRDSQALLEKAKDICSKHGIPVETTIMEVGDPKDEICKAVEKLDIQLLILGSHGRGAIQRAFLGSVSNYCVHNAKCPVLVVRKQD</sequence>
<dbReference type="PANTHER" id="PTHR31964:SF113">
    <property type="entry name" value="USPA DOMAIN-CONTAINING PROTEIN"/>
    <property type="match status" value="1"/>
</dbReference>
<reference evidence="2 3" key="1">
    <citation type="journal article" date="2020" name="Nat. Commun.">
        <title>Genome of Tripterygium wilfordii and identification of cytochrome P450 involved in triptolide biosynthesis.</title>
        <authorList>
            <person name="Tu L."/>
            <person name="Su P."/>
            <person name="Zhang Z."/>
            <person name="Gao L."/>
            <person name="Wang J."/>
            <person name="Hu T."/>
            <person name="Zhou J."/>
            <person name="Zhang Y."/>
            <person name="Zhao Y."/>
            <person name="Liu Y."/>
            <person name="Song Y."/>
            <person name="Tong Y."/>
            <person name="Lu Y."/>
            <person name="Yang J."/>
            <person name="Xu C."/>
            <person name="Jia M."/>
            <person name="Peters R.J."/>
            <person name="Huang L."/>
            <person name="Gao W."/>
        </authorList>
    </citation>
    <scope>NUCLEOTIDE SEQUENCE [LARGE SCALE GENOMIC DNA]</scope>
    <source>
        <strain evidence="3">cv. XIE 37</strain>
        <tissue evidence="2">Leaf</tissue>
    </source>
</reference>
<dbReference type="FunCoup" id="A0A7J7E020">
    <property type="interactions" value="317"/>
</dbReference>
<accession>A0A7J7E020</accession>
<evidence type="ECO:0000259" key="1">
    <source>
        <dbReference type="Pfam" id="PF00582"/>
    </source>
</evidence>
<dbReference type="Proteomes" id="UP000593562">
    <property type="component" value="Unassembled WGS sequence"/>
</dbReference>
<dbReference type="InParanoid" id="A0A7J7E020"/>
<evidence type="ECO:0000313" key="3">
    <source>
        <dbReference type="Proteomes" id="UP000593562"/>
    </source>
</evidence>
<dbReference type="InterPro" id="IPR006016">
    <property type="entry name" value="UspA"/>
</dbReference>